<evidence type="ECO:0000256" key="1">
    <source>
        <dbReference type="SAM" id="SignalP"/>
    </source>
</evidence>
<accession>A0A809RTM7</accession>
<evidence type="ECO:0000313" key="3">
    <source>
        <dbReference type="Proteomes" id="UP000662914"/>
    </source>
</evidence>
<dbReference type="Proteomes" id="UP000662914">
    <property type="component" value="Chromosome"/>
</dbReference>
<dbReference type="AlphaFoldDB" id="A0A809RTM7"/>
<organism evidence="2 3">
    <name type="scientific">Candidatus Desulfobacillus denitrificans</name>
    <dbReference type="NCBI Taxonomy" id="2608985"/>
    <lineage>
        <taxon>Bacteria</taxon>
        <taxon>Pseudomonadati</taxon>
        <taxon>Pseudomonadota</taxon>
        <taxon>Betaproteobacteria</taxon>
        <taxon>Candidatus Desulfobacillus</taxon>
    </lineage>
</organism>
<sequence length="132" mass="14145">MKQLIVPPSIRAGLLAAMLGLLGAGATETASAQAMRDPTRPPAQFLDPADAAEAAAPPVSGLQTIKLTGKRRIALLNGDWLKPGDRSGEAVVEKIDDHSIVLKYQDGRRETIRMYPEVEMQSSKAVRRTAGK</sequence>
<dbReference type="EMBL" id="AP021857">
    <property type="protein sequence ID" value="BBO19787.1"/>
    <property type="molecule type" value="Genomic_DNA"/>
</dbReference>
<proteinExistence type="predicted"/>
<feature type="chain" id="PRO_5035207117" description="MSHA biogenesis protein MshK" evidence="1">
    <location>
        <begin position="27"/>
        <end position="132"/>
    </location>
</feature>
<feature type="signal peptide" evidence="1">
    <location>
        <begin position="1"/>
        <end position="26"/>
    </location>
</feature>
<evidence type="ECO:0000313" key="2">
    <source>
        <dbReference type="EMBL" id="BBO19787.1"/>
    </source>
</evidence>
<gene>
    <name evidence="2" type="ORF">DSYM_04860</name>
</gene>
<protein>
    <recommendedName>
        <fullName evidence="4">MSHA biogenesis protein MshK</fullName>
    </recommendedName>
</protein>
<reference evidence="2" key="1">
    <citation type="journal article" name="DNA Res.">
        <title>The physiological potential of anammox bacteria as revealed by their core genome structure.</title>
        <authorList>
            <person name="Okubo T."/>
            <person name="Toyoda A."/>
            <person name="Fukuhara K."/>
            <person name="Uchiyama I."/>
            <person name="Harigaya Y."/>
            <person name="Kuroiwa M."/>
            <person name="Suzuki T."/>
            <person name="Murakami Y."/>
            <person name="Suwa Y."/>
            <person name="Takami H."/>
        </authorList>
    </citation>
    <scope>NUCLEOTIDE SEQUENCE</scope>
    <source>
        <strain evidence="2">317325-3</strain>
    </source>
</reference>
<name>A0A809RTM7_9PROT</name>
<dbReference type="KEGG" id="ddz:DSYM_04860"/>
<keyword evidence="1" id="KW-0732">Signal</keyword>
<evidence type="ECO:0008006" key="4">
    <source>
        <dbReference type="Google" id="ProtNLM"/>
    </source>
</evidence>